<sequence length="164" mass="17689">MDAGPRVTLIAAVARNGVIGDGTSMPWHLPADLRFFKRTTMGHPMVMGRRTFDTMGVLPGRRSVVVTRDPGWSADGAERAGSLEEALAVAATAPDGSRVDEVFVVGGGEIYRLALPTADRLLVTEVDLEPEGSVTFPAIDPQQWRETAREAGDGFAVVTWERRV</sequence>
<dbReference type="GO" id="GO:0046655">
    <property type="term" value="P:folic acid metabolic process"/>
    <property type="evidence" value="ECO:0007669"/>
    <property type="project" value="TreeGrafter"/>
</dbReference>
<evidence type="ECO:0000313" key="12">
    <source>
        <dbReference type="Proteomes" id="UP000278440"/>
    </source>
</evidence>
<dbReference type="AlphaFoldDB" id="A0A495XXP0"/>
<evidence type="ECO:0000313" key="11">
    <source>
        <dbReference type="EMBL" id="RKT77614.1"/>
    </source>
</evidence>
<proteinExistence type="inferred from homology"/>
<evidence type="ECO:0000313" key="13">
    <source>
        <dbReference type="Proteomes" id="UP000590811"/>
    </source>
</evidence>
<evidence type="ECO:0000313" key="10">
    <source>
        <dbReference type="EMBL" id="MBB2985127.1"/>
    </source>
</evidence>
<keyword evidence="6 7" id="KW-0560">Oxidoreductase</keyword>
<reference evidence="11 12" key="1">
    <citation type="submission" date="2018-10" db="EMBL/GenBank/DDBJ databases">
        <title>Sequencing the genomes of 1000 actinobacteria strains.</title>
        <authorList>
            <person name="Klenk H.-P."/>
        </authorList>
    </citation>
    <scope>NUCLEOTIDE SEQUENCE [LARGE SCALE GENOMIC DNA]</scope>
    <source>
        <strain evidence="11 12">DSM 44267</strain>
    </source>
</reference>
<dbReference type="PROSITE" id="PS51330">
    <property type="entry name" value="DHFR_2"/>
    <property type="match status" value="1"/>
</dbReference>
<name>A0A495XXP0_9MICO</name>
<comment type="catalytic activity">
    <reaction evidence="7">
        <text>(6S)-5,6,7,8-tetrahydrofolate + NADP(+) = 7,8-dihydrofolate + NADPH + H(+)</text>
        <dbReference type="Rhea" id="RHEA:15009"/>
        <dbReference type="ChEBI" id="CHEBI:15378"/>
        <dbReference type="ChEBI" id="CHEBI:57451"/>
        <dbReference type="ChEBI" id="CHEBI:57453"/>
        <dbReference type="ChEBI" id="CHEBI:57783"/>
        <dbReference type="ChEBI" id="CHEBI:58349"/>
        <dbReference type="EC" id="1.5.1.3"/>
    </reaction>
</comment>
<keyword evidence="4 7" id="KW-0554">One-carbon metabolism</keyword>
<keyword evidence="12" id="KW-1185">Reference proteome</keyword>
<dbReference type="EC" id="1.5.1.3" evidence="3 7"/>
<comment type="function">
    <text evidence="7">Key enzyme in folate metabolism. Catalyzes an essential reaction for de novo glycine and purine synthesis, and for DNA precursor synthesis.</text>
</comment>
<organism evidence="11 12">
    <name type="scientific">Terracoccus luteus</name>
    <dbReference type="NCBI Taxonomy" id="53356"/>
    <lineage>
        <taxon>Bacteria</taxon>
        <taxon>Bacillati</taxon>
        <taxon>Actinomycetota</taxon>
        <taxon>Actinomycetes</taxon>
        <taxon>Micrococcales</taxon>
        <taxon>Intrasporangiaceae</taxon>
        <taxon>Terracoccus</taxon>
    </lineage>
</organism>
<dbReference type="GO" id="GO:0004146">
    <property type="term" value="F:dihydrofolate reductase activity"/>
    <property type="evidence" value="ECO:0007669"/>
    <property type="project" value="UniProtKB-EC"/>
</dbReference>
<accession>A0A495XXP0</accession>
<dbReference type="EMBL" id="JACHVT010000001">
    <property type="protein sequence ID" value="MBB2985127.1"/>
    <property type="molecule type" value="Genomic_DNA"/>
</dbReference>
<dbReference type="GO" id="GO:0046452">
    <property type="term" value="P:dihydrofolate metabolic process"/>
    <property type="evidence" value="ECO:0007669"/>
    <property type="project" value="TreeGrafter"/>
</dbReference>
<evidence type="ECO:0000256" key="7">
    <source>
        <dbReference type="PIRNR" id="PIRNR000194"/>
    </source>
</evidence>
<dbReference type="EMBL" id="RBXT01000001">
    <property type="protein sequence ID" value="RKT77614.1"/>
    <property type="molecule type" value="Genomic_DNA"/>
</dbReference>
<dbReference type="Proteomes" id="UP000590811">
    <property type="component" value="Unassembled WGS sequence"/>
</dbReference>
<comment type="pathway">
    <text evidence="1 7">Cofactor biosynthesis; tetrahydrofolate biosynthesis; 5,6,7,8-tetrahydrofolate from 7,8-dihydrofolate: step 1/1.</text>
</comment>
<dbReference type="GO" id="GO:0006730">
    <property type="term" value="P:one-carbon metabolic process"/>
    <property type="evidence" value="ECO:0007669"/>
    <property type="project" value="UniProtKB-KW"/>
</dbReference>
<feature type="domain" description="DHFR" evidence="9">
    <location>
        <begin position="6"/>
        <end position="164"/>
    </location>
</feature>
<keyword evidence="5 7" id="KW-0521">NADP</keyword>
<protein>
    <recommendedName>
        <fullName evidence="3 7">Dihydrofolate reductase</fullName>
        <ecNumber evidence="3 7">1.5.1.3</ecNumber>
    </recommendedName>
</protein>
<dbReference type="InterPro" id="IPR017925">
    <property type="entry name" value="DHFR_CS"/>
</dbReference>
<evidence type="ECO:0000256" key="5">
    <source>
        <dbReference type="ARBA" id="ARBA00022857"/>
    </source>
</evidence>
<dbReference type="SUPFAM" id="SSF53597">
    <property type="entry name" value="Dihydrofolate reductase-like"/>
    <property type="match status" value="1"/>
</dbReference>
<evidence type="ECO:0000256" key="8">
    <source>
        <dbReference type="RuleBase" id="RU004474"/>
    </source>
</evidence>
<dbReference type="CDD" id="cd00209">
    <property type="entry name" value="DHFR"/>
    <property type="match status" value="1"/>
</dbReference>
<dbReference type="UniPathway" id="UPA00077">
    <property type="reaction ID" value="UER00158"/>
</dbReference>
<dbReference type="InterPro" id="IPR012259">
    <property type="entry name" value="DHFR"/>
</dbReference>
<dbReference type="Proteomes" id="UP000278440">
    <property type="component" value="Unassembled WGS sequence"/>
</dbReference>
<comment type="caution">
    <text evidence="11">The sequence shown here is derived from an EMBL/GenBank/DDBJ whole genome shotgun (WGS) entry which is preliminary data.</text>
</comment>
<evidence type="ECO:0000256" key="6">
    <source>
        <dbReference type="ARBA" id="ARBA00023002"/>
    </source>
</evidence>
<dbReference type="PIRSF" id="PIRSF000194">
    <property type="entry name" value="DHFR"/>
    <property type="match status" value="1"/>
</dbReference>
<gene>
    <name evidence="11" type="ORF">DFJ68_1038</name>
    <name evidence="10" type="ORF">FHW14_000267</name>
</gene>
<evidence type="ECO:0000256" key="3">
    <source>
        <dbReference type="ARBA" id="ARBA00012856"/>
    </source>
</evidence>
<dbReference type="GO" id="GO:0050661">
    <property type="term" value="F:NADP binding"/>
    <property type="evidence" value="ECO:0007669"/>
    <property type="project" value="InterPro"/>
</dbReference>
<dbReference type="GO" id="GO:0046654">
    <property type="term" value="P:tetrahydrofolate biosynthetic process"/>
    <property type="evidence" value="ECO:0007669"/>
    <property type="project" value="UniProtKB-UniPathway"/>
</dbReference>
<dbReference type="PRINTS" id="PR00070">
    <property type="entry name" value="DHFR"/>
</dbReference>
<dbReference type="Pfam" id="PF00186">
    <property type="entry name" value="DHFR_1"/>
    <property type="match status" value="1"/>
</dbReference>
<evidence type="ECO:0000256" key="4">
    <source>
        <dbReference type="ARBA" id="ARBA00022563"/>
    </source>
</evidence>
<dbReference type="PANTHER" id="PTHR48069">
    <property type="entry name" value="DIHYDROFOLATE REDUCTASE"/>
    <property type="match status" value="1"/>
</dbReference>
<evidence type="ECO:0000256" key="2">
    <source>
        <dbReference type="ARBA" id="ARBA00009539"/>
    </source>
</evidence>
<dbReference type="InterPro" id="IPR024072">
    <property type="entry name" value="DHFR-like_dom_sf"/>
</dbReference>
<comment type="similarity">
    <text evidence="2 7 8">Belongs to the dihydrofolate reductase family.</text>
</comment>
<dbReference type="PROSITE" id="PS00075">
    <property type="entry name" value="DHFR_1"/>
    <property type="match status" value="1"/>
</dbReference>
<dbReference type="RefSeq" id="WP_121031579.1">
    <property type="nucleotide sequence ID" value="NZ_JACHVT010000001.1"/>
</dbReference>
<dbReference type="Gene3D" id="3.40.430.10">
    <property type="entry name" value="Dihydrofolate Reductase, subunit A"/>
    <property type="match status" value="1"/>
</dbReference>
<evidence type="ECO:0000256" key="1">
    <source>
        <dbReference type="ARBA" id="ARBA00004903"/>
    </source>
</evidence>
<dbReference type="GO" id="GO:0005829">
    <property type="term" value="C:cytosol"/>
    <property type="evidence" value="ECO:0007669"/>
    <property type="project" value="TreeGrafter"/>
</dbReference>
<reference evidence="10 13" key="2">
    <citation type="submission" date="2020-08" db="EMBL/GenBank/DDBJ databases">
        <title>Genomic Encyclopedia of Type Strains, Phase IV (KMG-V): Genome sequencing to study the core and pangenomes of soil and plant-associated prokaryotes.</title>
        <authorList>
            <person name="Whitman W."/>
        </authorList>
    </citation>
    <scope>NUCLEOTIDE SEQUENCE [LARGE SCALE GENOMIC DNA]</scope>
    <source>
        <strain evidence="10 13">B3ACCR2</strain>
    </source>
</reference>
<dbReference type="InterPro" id="IPR001796">
    <property type="entry name" value="DHFR_dom"/>
</dbReference>
<dbReference type="PANTHER" id="PTHR48069:SF3">
    <property type="entry name" value="DIHYDROFOLATE REDUCTASE"/>
    <property type="match status" value="1"/>
</dbReference>
<dbReference type="OrthoDB" id="9804315at2"/>
<evidence type="ECO:0000259" key="9">
    <source>
        <dbReference type="PROSITE" id="PS51330"/>
    </source>
</evidence>